<gene>
    <name evidence="1" type="ORF">Y88_3855</name>
</gene>
<keyword evidence="2" id="KW-1185">Reference proteome</keyword>
<accession>F1ZCX0</accession>
<name>F1ZCX0_9SPHN</name>
<dbReference type="InParanoid" id="F1ZCX0"/>
<dbReference type="STRING" id="983920.Y88_3855"/>
<dbReference type="HOGENOM" id="CLU_2539218_0_0_5"/>
<proteinExistence type="predicted"/>
<dbReference type="Proteomes" id="UP000004728">
    <property type="component" value="Unassembled WGS sequence"/>
</dbReference>
<sequence length="83" mass="8719">MAALQALVEAGRNQGTANTAALEKLLSKIKIAFDSAGRRRLDNDLAGSGIEVVAQGGRKHCLGAWEEGMPCQGSAFQTIPTSY</sequence>
<comment type="caution">
    <text evidence="1">The sequence shown here is derived from an EMBL/GenBank/DDBJ whole genome shotgun (WGS) entry which is preliminary data.</text>
</comment>
<dbReference type="EMBL" id="AEWJ01000063">
    <property type="protein sequence ID" value="EGD57543.1"/>
    <property type="molecule type" value="Genomic_DNA"/>
</dbReference>
<dbReference type="AlphaFoldDB" id="F1ZCX0"/>
<organism evidence="1 2">
    <name type="scientific">Novosphingobium nitrogenifigens DSM 19370</name>
    <dbReference type="NCBI Taxonomy" id="983920"/>
    <lineage>
        <taxon>Bacteria</taxon>
        <taxon>Pseudomonadati</taxon>
        <taxon>Pseudomonadota</taxon>
        <taxon>Alphaproteobacteria</taxon>
        <taxon>Sphingomonadales</taxon>
        <taxon>Sphingomonadaceae</taxon>
        <taxon>Novosphingobium</taxon>
    </lineage>
</organism>
<evidence type="ECO:0000313" key="1">
    <source>
        <dbReference type="EMBL" id="EGD57543.1"/>
    </source>
</evidence>
<reference evidence="1 2" key="1">
    <citation type="journal article" date="2012" name="J. Bacteriol.">
        <title>Draft Genome Sequence of Novosphingobium nitrogenifigens Y88T.</title>
        <authorList>
            <person name="Strabala T.J."/>
            <person name="Macdonald L."/>
            <person name="Liu V."/>
            <person name="Smit A.M."/>
        </authorList>
    </citation>
    <scope>NUCLEOTIDE SEQUENCE [LARGE SCALE GENOMIC DNA]</scope>
    <source>
        <strain evidence="1 2">DSM 19370</strain>
    </source>
</reference>
<protein>
    <submittedName>
        <fullName evidence="1">McrBC 5-methylcytosine restriction system component-like protein</fullName>
    </submittedName>
</protein>
<evidence type="ECO:0000313" key="2">
    <source>
        <dbReference type="Proteomes" id="UP000004728"/>
    </source>
</evidence>